<gene>
    <name evidence="2" type="ORF">SAPINGB_P003565</name>
</gene>
<dbReference type="RefSeq" id="XP_031854173.1">
    <property type="nucleotide sequence ID" value="XM_031998282.1"/>
</dbReference>
<feature type="compositionally biased region" description="Low complexity" evidence="1">
    <location>
        <begin position="262"/>
        <end position="272"/>
    </location>
</feature>
<feature type="compositionally biased region" description="Basic and acidic residues" evidence="1">
    <location>
        <begin position="1342"/>
        <end position="1364"/>
    </location>
</feature>
<proteinExistence type="predicted"/>
<keyword evidence="3" id="KW-1185">Reference proteome</keyword>
<feature type="compositionally biased region" description="Polar residues" evidence="1">
    <location>
        <begin position="1173"/>
        <end position="1192"/>
    </location>
</feature>
<feature type="compositionally biased region" description="Low complexity" evidence="1">
    <location>
        <begin position="145"/>
        <end position="162"/>
    </location>
</feature>
<dbReference type="GeneID" id="43582382"/>
<feature type="compositionally biased region" description="Low complexity" evidence="1">
    <location>
        <begin position="522"/>
        <end position="541"/>
    </location>
</feature>
<feature type="region of interest" description="Disordered" evidence="1">
    <location>
        <begin position="968"/>
        <end position="999"/>
    </location>
</feature>
<dbReference type="PANTHER" id="PTHR14596:SF72">
    <property type="entry name" value="ZINC FINGER PROTEIN MSN2-RELATED"/>
    <property type="match status" value="1"/>
</dbReference>
<feature type="compositionally biased region" description="Low complexity" evidence="1">
    <location>
        <begin position="417"/>
        <end position="441"/>
    </location>
</feature>
<feature type="region of interest" description="Disordered" evidence="1">
    <location>
        <begin position="1472"/>
        <end position="1544"/>
    </location>
</feature>
<feature type="compositionally biased region" description="Low complexity" evidence="1">
    <location>
        <begin position="1217"/>
        <end position="1226"/>
    </location>
</feature>
<feature type="compositionally biased region" description="Acidic residues" evidence="1">
    <location>
        <begin position="1480"/>
        <end position="1489"/>
    </location>
</feature>
<feature type="region of interest" description="Disordered" evidence="1">
    <location>
        <begin position="79"/>
        <end position="98"/>
    </location>
</feature>
<sequence>MTFSGSESDDFGILIKTPPPDLTLSTRFDLFSDLLPDSHLQLDDILTFQNTPSLPKPPISPDSSINPITLAPPLTQLTVHLPSSSSSSSSSSSPPELKKNEQLLQQTINDQKKINSPTLLQQPSKRKKVKISISKLLPTSSTEYHNNNNHKSDNNNNKSNNNTPHTLHYYKRNPKTRISRISIGPQKPTLTKYNLPNIRPTLTNTLLPTTHKYPSNVVDSQASLAAAVDDAFLLPVGPTNIDTRSRQFLLPYVSTTTISSSITPTTTTVTPPNENTSDQNLVSPALPAITPLAEEEIRTGKTPKIPCNRDSYAGDDPVLGSYRVLLEHMSAQLTSELYQNKREGNTNWKVPTTPMRFEKFSPLKNEIDPKSQQLTELTKKHRRSHRRHHHKSTTRKIDSPISIDTFFPQNTVGGGTITMANNNTNGTTTTNNNNNNNNGITPKPSKLRIRLENGQIIHHDISTSTTAAAAARMLSSMPLPQKRPLDFDLEDDGDLRELHNSLAQQHTFFSQVSGTSSVDFEQQQQQQQQQHQQQQQQQQQQRYQYGPPGPRMTSENVQFKPLSSFNYIGPELSSKLVWILHVHFDAIRRARMAPLDVFKRVNAAFVEYFGAMVNVLVERTWAFDYIYVILLEFTTRSSPNGLVAVASMCGLLCKMFDAKHSTSEVHAFEGRCFEQLVKLACGRGDLQQQPRKNGSFFRKRQANDVDEDDLEIYAYPARVTLTYLFSRVRVTQTMVDRLVRIREHDDYFFKPRKIPLRCFIILWLKLIIAQFPEDGSHDGDQDSHVQYPMHSNDILALDLTKKLVETSYREAEMIVALEHNTTARNLYYQVFPELNTRSSRYPFLNTFTLSQLLAILDTAPQGLLADVTQIVLQSLRRAAVNPQTPFRFDLEEVVDGETQASRLRRHFEQPAHCHKHCKDCRKYRRRYNYVVQQYHRQAEPVADESVHRRCRKTGRWLCWKNSNHGRGDDDDDYDNDDYNGDGEVRKRSQRESMTTFDSEETTVVCEAGKALAAAASAAAAAENRNGNEPGEDPSSGEASSVLTPMESPECTCPVRRGFGNGSGTFRRSGGSFCGSCEVDLRDSGTWQEEIDVLGQDEHLMLPCGSFQNGFDMFCGETEDCGNKLDKWINEDNEEMHLDNKEAAAAVETVDKYPGETTSGSPIEIQGLALGQLRVTNRSPGKSPEKSTTTTTRNEYEDPIDLGLQKQAEGNGDNNCVNNPLLPLATNRPPPLPPRRPKLSVQTHGLADPKTMLLLNEAAQLDCRSSLQNPQSFDTPVTAPRVSSMYLGQRPLPPMSDAKRRPWSEGSSSESSSAGNVLRRLVRRARQKMRVRRDGRWASSRTYELKRKLSARGARERSQRGREGAGRNYKHKRQHNRQYQGPVREWSAWQNRARWVDARQVAESVGPAATASMRMPGGREALRCGGSMRGGDLMAMVECAMEPAVVSGYPMQQLRAYRGVLLEGERDEGKKMRRYKRGKELEEDDCDDGYDYGSGEKEEKEEEEDYNERRPVRSTLQRRYGVTGPGEFVRKGKSKCGNLREVEDD</sequence>
<feature type="compositionally biased region" description="Low complexity" evidence="1">
    <location>
        <begin position="1303"/>
        <end position="1318"/>
    </location>
</feature>
<accession>A0A5E8BQW8</accession>
<feature type="region of interest" description="Disordered" evidence="1">
    <location>
        <begin position="1266"/>
        <end position="1382"/>
    </location>
</feature>
<dbReference type="GO" id="GO:0000987">
    <property type="term" value="F:cis-regulatory region sequence-specific DNA binding"/>
    <property type="evidence" value="ECO:0007669"/>
    <property type="project" value="TreeGrafter"/>
</dbReference>
<dbReference type="EMBL" id="CABVLU010000003">
    <property type="protein sequence ID" value="VVT53421.1"/>
    <property type="molecule type" value="Genomic_DNA"/>
</dbReference>
<evidence type="ECO:0000313" key="3">
    <source>
        <dbReference type="Proteomes" id="UP000398389"/>
    </source>
</evidence>
<feature type="compositionally biased region" description="Low complexity" evidence="1">
    <location>
        <begin position="82"/>
        <end position="95"/>
    </location>
</feature>
<evidence type="ECO:0000313" key="2">
    <source>
        <dbReference type="EMBL" id="VVT53421.1"/>
    </source>
</evidence>
<feature type="region of interest" description="Disordered" evidence="1">
    <location>
        <begin position="1020"/>
        <end position="1046"/>
    </location>
</feature>
<dbReference type="GO" id="GO:0042594">
    <property type="term" value="P:response to starvation"/>
    <property type="evidence" value="ECO:0007669"/>
    <property type="project" value="TreeGrafter"/>
</dbReference>
<feature type="compositionally biased region" description="Basic residues" evidence="1">
    <location>
        <begin position="379"/>
        <end position="394"/>
    </location>
</feature>
<feature type="region of interest" description="Disordered" evidence="1">
    <location>
        <begin position="513"/>
        <end position="553"/>
    </location>
</feature>
<feature type="region of interest" description="Disordered" evidence="1">
    <location>
        <begin position="109"/>
        <end position="169"/>
    </location>
</feature>
<protein>
    <submittedName>
        <fullName evidence="2">Uncharacterized protein</fullName>
    </submittedName>
</protein>
<dbReference type="OrthoDB" id="10685896at2759"/>
<feature type="region of interest" description="Disordered" evidence="1">
    <location>
        <begin position="412"/>
        <end position="444"/>
    </location>
</feature>
<dbReference type="PANTHER" id="PTHR14596">
    <property type="entry name" value="ZINC FINGER PROTEIN"/>
    <property type="match status" value="1"/>
</dbReference>
<feature type="compositionally biased region" description="Polar residues" evidence="1">
    <location>
        <begin position="109"/>
        <end position="123"/>
    </location>
</feature>
<feature type="region of interest" description="Disordered" evidence="1">
    <location>
        <begin position="1172"/>
        <end position="1241"/>
    </location>
</feature>
<dbReference type="GO" id="GO:0005634">
    <property type="term" value="C:nucleus"/>
    <property type="evidence" value="ECO:0007669"/>
    <property type="project" value="TreeGrafter"/>
</dbReference>
<dbReference type="GO" id="GO:0000981">
    <property type="term" value="F:DNA-binding transcription factor activity, RNA polymerase II-specific"/>
    <property type="evidence" value="ECO:0007669"/>
    <property type="project" value="TreeGrafter"/>
</dbReference>
<dbReference type="Proteomes" id="UP000398389">
    <property type="component" value="Unassembled WGS sequence"/>
</dbReference>
<organism evidence="2 3">
    <name type="scientific">Magnusiomyces paraingens</name>
    <dbReference type="NCBI Taxonomy" id="2606893"/>
    <lineage>
        <taxon>Eukaryota</taxon>
        <taxon>Fungi</taxon>
        <taxon>Dikarya</taxon>
        <taxon>Ascomycota</taxon>
        <taxon>Saccharomycotina</taxon>
        <taxon>Dipodascomycetes</taxon>
        <taxon>Dipodascales</taxon>
        <taxon>Dipodascaceae</taxon>
        <taxon>Magnusiomyces</taxon>
    </lineage>
</organism>
<reference evidence="2 3" key="1">
    <citation type="submission" date="2019-09" db="EMBL/GenBank/DDBJ databases">
        <authorList>
            <person name="Brejova B."/>
        </authorList>
    </citation>
    <scope>NUCLEOTIDE SEQUENCE [LARGE SCALE GENOMIC DNA]</scope>
</reference>
<name>A0A5E8BQW8_9ASCO</name>
<evidence type="ECO:0000256" key="1">
    <source>
        <dbReference type="SAM" id="MobiDB-lite"/>
    </source>
</evidence>
<feature type="region of interest" description="Disordered" evidence="1">
    <location>
        <begin position="262"/>
        <end position="281"/>
    </location>
</feature>
<feature type="region of interest" description="Disordered" evidence="1">
    <location>
        <begin position="377"/>
        <end position="399"/>
    </location>
</feature>
<feature type="compositionally biased region" description="Basic residues" evidence="1">
    <location>
        <begin position="1319"/>
        <end position="1332"/>
    </location>
</feature>
<feature type="compositionally biased region" description="Acidic residues" evidence="1">
    <location>
        <begin position="968"/>
        <end position="980"/>
    </location>
</feature>